<reference evidence="2 3" key="1">
    <citation type="journal article" date="2018" name="BMC Genomics">
        <title>Comparative genome analyses reveal sequence features reflecting distinct modes of host-adaptation between dicot and monocot powdery mildew.</title>
        <authorList>
            <person name="Wu Y."/>
            <person name="Ma X."/>
            <person name="Pan Z."/>
            <person name="Kale S.D."/>
            <person name="Song Y."/>
            <person name="King H."/>
            <person name="Zhang Q."/>
            <person name="Presley C."/>
            <person name="Deng X."/>
            <person name="Wei C.I."/>
            <person name="Xiao S."/>
        </authorList>
    </citation>
    <scope>NUCLEOTIDE SEQUENCE [LARGE SCALE GENOMIC DNA]</scope>
    <source>
        <strain evidence="2">UMSG1</strain>
    </source>
</reference>
<protein>
    <submittedName>
        <fullName evidence="2">Uncharacterized protein</fullName>
    </submittedName>
</protein>
<feature type="compositionally biased region" description="Polar residues" evidence="1">
    <location>
        <begin position="42"/>
        <end position="51"/>
    </location>
</feature>
<name>A0A420JBK4_9PEZI</name>
<evidence type="ECO:0000313" key="2">
    <source>
        <dbReference type="EMBL" id="RKF84205.1"/>
    </source>
</evidence>
<feature type="region of interest" description="Disordered" evidence="1">
    <location>
        <begin position="30"/>
        <end position="52"/>
    </location>
</feature>
<organism evidence="2 3">
    <name type="scientific">Golovinomyces cichoracearum</name>
    <dbReference type="NCBI Taxonomy" id="62708"/>
    <lineage>
        <taxon>Eukaryota</taxon>
        <taxon>Fungi</taxon>
        <taxon>Dikarya</taxon>
        <taxon>Ascomycota</taxon>
        <taxon>Pezizomycotina</taxon>
        <taxon>Leotiomycetes</taxon>
        <taxon>Erysiphales</taxon>
        <taxon>Erysiphaceae</taxon>
        <taxon>Golovinomyces</taxon>
    </lineage>
</organism>
<evidence type="ECO:0000313" key="3">
    <source>
        <dbReference type="Proteomes" id="UP000285326"/>
    </source>
</evidence>
<dbReference type="Proteomes" id="UP000285326">
    <property type="component" value="Unassembled WGS sequence"/>
</dbReference>
<accession>A0A420JBK4</accession>
<dbReference type="EMBL" id="MCBS01013936">
    <property type="protein sequence ID" value="RKF84205.1"/>
    <property type="molecule type" value="Genomic_DNA"/>
</dbReference>
<evidence type="ECO:0000256" key="1">
    <source>
        <dbReference type="SAM" id="MobiDB-lite"/>
    </source>
</evidence>
<sequence length="115" mass="13186">MAGNTYFSEKYTRTKSSYRIWSLVAAFQSSPTENSNKHRNTVDPTSSTTNSEDVDEGYLCDIFFPDDYLLRSRKATSGVKDKRSIFPRPFESIKSTENSLIWSLLNSRLVFPKVL</sequence>
<dbReference type="AlphaFoldDB" id="A0A420JBK4"/>
<proteinExistence type="predicted"/>
<gene>
    <name evidence="2" type="ORF">GcM1_139002</name>
</gene>
<comment type="caution">
    <text evidence="2">The sequence shown here is derived from an EMBL/GenBank/DDBJ whole genome shotgun (WGS) entry which is preliminary data.</text>
</comment>